<keyword evidence="2" id="KW-1185">Reference proteome</keyword>
<dbReference type="SUPFAM" id="SSF52242">
    <property type="entry name" value="Cobalamin (vitamin B12)-binding domain"/>
    <property type="match status" value="1"/>
</dbReference>
<dbReference type="AlphaFoldDB" id="A0A229SWE2"/>
<gene>
    <name evidence="1" type="ORF">CF165_34135</name>
</gene>
<protein>
    <recommendedName>
        <fullName evidence="3">Methylmalonyl-CoA mutase</fullName>
    </recommendedName>
</protein>
<name>A0A229SWE2_9PSEU</name>
<comment type="caution">
    <text evidence="1">The sequence shown here is derived from an EMBL/GenBank/DDBJ whole genome shotgun (WGS) entry which is preliminary data.</text>
</comment>
<proteinExistence type="predicted"/>
<sequence>MSQDLSSSGPTALLTTTASDAHTWNLVFLQRWLEESGLAVLNLGPCPPVGLVIAEATSVVPNLIVVSTVNGHGVNDGLQLIRALRAVPSLRATRVVIGGKLGIGLGGRRYRERLLSEGFSAVLDGEDGMSRLQTLLATLVV</sequence>
<evidence type="ECO:0000313" key="1">
    <source>
        <dbReference type="EMBL" id="OXM62829.1"/>
    </source>
</evidence>
<organism evidence="1 2">
    <name type="scientific">Amycolatopsis vastitatis</name>
    <dbReference type="NCBI Taxonomy" id="1905142"/>
    <lineage>
        <taxon>Bacteria</taxon>
        <taxon>Bacillati</taxon>
        <taxon>Actinomycetota</taxon>
        <taxon>Actinomycetes</taxon>
        <taxon>Pseudonocardiales</taxon>
        <taxon>Pseudonocardiaceae</taxon>
        <taxon>Amycolatopsis</taxon>
    </lineage>
</organism>
<dbReference type="GO" id="GO:0031419">
    <property type="term" value="F:cobalamin binding"/>
    <property type="evidence" value="ECO:0007669"/>
    <property type="project" value="InterPro"/>
</dbReference>
<reference evidence="2" key="1">
    <citation type="submission" date="2017-07" db="EMBL/GenBank/DDBJ databases">
        <title>Comparative genome mining reveals phylogenetic distribution patterns of secondary metabolites in Amycolatopsis.</title>
        <authorList>
            <person name="Adamek M."/>
            <person name="Alanjary M."/>
            <person name="Sales-Ortells H."/>
            <person name="Goodfellow M."/>
            <person name="Bull A.T."/>
            <person name="Kalinowski J."/>
            <person name="Ziemert N."/>
        </authorList>
    </citation>
    <scope>NUCLEOTIDE SEQUENCE [LARGE SCALE GENOMIC DNA]</scope>
    <source>
        <strain evidence="2">H5</strain>
    </source>
</reference>
<dbReference type="GO" id="GO:0046872">
    <property type="term" value="F:metal ion binding"/>
    <property type="evidence" value="ECO:0007669"/>
    <property type="project" value="InterPro"/>
</dbReference>
<dbReference type="Gene3D" id="3.40.50.280">
    <property type="entry name" value="Cobalamin-binding domain"/>
    <property type="match status" value="1"/>
</dbReference>
<accession>A0A229SWE2</accession>
<evidence type="ECO:0000313" key="2">
    <source>
        <dbReference type="Proteomes" id="UP000215199"/>
    </source>
</evidence>
<evidence type="ECO:0008006" key="3">
    <source>
        <dbReference type="Google" id="ProtNLM"/>
    </source>
</evidence>
<dbReference type="InterPro" id="IPR036724">
    <property type="entry name" value="Cobalamin-bd_sf"/>
</dbReference>
<dbReference type="EMBL" id="NMUL01000039">
    <property type="protein sequence ID" value="OXM62829.1"/>
    <property type="molecule type" value="Genomic_DNA"/>
</dbReference>
<dbReference type="Proteomes" id="UP000215199">
    <property type="component" value="Unassembled WGS sequence"/>
</dbReference>
<dbReference type="OrthoDB" id="8482131at2"/>